<evidence type="ECO:0000256" key="1">
    <source>
        <dbReference type="SAM" id="Phobius"/>
    </source>
</evidence>
<comment type="caution">
    <text evidence="2">The sequence shown here is derived from an EMBL/GenBank/DDBJ whole genome shotgun (WGS) entry which is preliminary data.</text>
</comment>
<dbReference type="STRING" id="1619036.US58_C0025G0002"/>
<keyword evidence="1" id="KW-0812">Transmembrane</keyword>
<feature type="transmembrane region" description="Helical" evidence="1">
    <location>
        <begin position="116"/>
        <end position="138"/>
    </location>
</feature>
<reference evidence="2 3" key="1">
    <citation type="journal article" date="2015" name="Nature">
        <title>rRNA introns, odd ribosomes, and small enigmatic genomes across a large radiation of phyla.</title>
        <authorList>
            <person name="Brown C.T."/>
            <person name="Hug L.A."/>
            <person name="Thomas B.C."/>
            <person name="Sharon I."/>
            <person name="Castelle C.J."/>
            <person name="Singh A."/>
            <person name="Wilkins M.J."/>
            <person name="Williams K.H."/>
            <person name="Banfield J.F."/>
        </authorList>
    </citation>
    <scope>NUCLEOTIDE SEQUENCE [LARGE SCALE GENOMIC DNA]</scope>
</reference>
<sequence>MKKIITPIIYLLFFVPAFSLTLFTIVTYERFFGLRTFFGRLGNFEGCIIFLLITIIVMYLGNFLIQKIESNKHPKLADHFRLSSLYYIIFLFSSFSSFLWYKQYPISECKTNCHGYAIIALSVLIPLVAILVNGFYLYQRRDNNIIKK</sequence>
<keyword evidence="1" id="KW-1133">Transmembrane helix</keyword>
<feature type="transmembrane region" description="Helical" evidence="1">
    <location>
        <begin position="85"/>
        <end position="104"/>
    </location>
</feature>
<dbReference type="EMBL" id="LBTN01000025">
    <property type="protein sequence ID" value="KKQ39918.1"/>
    <property type="molecule type" value="Genomic_DNA"/>
</dbReference>
<dbReference type="Proteomes" id="UP000034333">
    <property type="component" value="Unassembled WGS sequence"/>
</dbReference>
<gene>
    <name evidence="2" type="ORF">US58_C0025G0002</name>
</gene>
<proteinExistence type="predicted"/>
<accession>A0A0G0H9G4</accession>
<protein>
    <submittedName>
        <fullName evidence="2">Uncharacterized protein</fullName>
    </submittedName>
</protein>
<feature type="transmembrane region" description="Helical" evidence="1">
    <location>
        <begin position="48"/>
        <end position="65"/>
    </location>
</feature>
<keyword evidence="1" id="KW-0472">Membrane</keyword>
<dbReference type="AlphaFoldDB" id="A0A0G0H9G4"/>
<organism evidence="2 3">
    <name type="scientific">Candidatus Magasanikbacteria bacterium GW2011_GWA2_37_8</name>
    <dbReference type="NCBI Taxonomy" id="1619036"/>
    <lineage>
        <taxon>Bacteria</taxon>
        <taxon>Candidatus Magasanikiibacteriota</taxon>
    </lineage>
</organism>
<evidence type="ECO:0000313" key="2">
    <source>
        <dbReference type="EMBL" id="KKQ39918.1"/>
    </source>
</evidence>
<evidence type="ECO:0000313" key="3">
    <source>
        <dbReference type="Proteomes" id="UP000034333"/>
    </source>
</evidence>
<feature type="transmembrane region" description="Helical" evidence="1">
    <location>
        <begin position="7"/>
        <end position="28"/>
    </location>
</feature>
<name>A0A0G0H9G4_9BACT</name>